<keyword evidence="2" id="KW-1185">Reference proteome</keyword>
<comment type="caution">
    <text evidence="1">The sequence shown here is derived from an EMBL/GenBank/DDBJ whole genome shotgun (WGS) entry which is preliminary data.</text>
</comment>
<evidence type="ECO:0000313" key="2">
    <source>
        <dbReference type="Proteomes" id="UP000440578"/>
    </source>
</evidence>
<gene>
    <name evidence="1" type="ORF">FJT64_022237</name>
</gene>
<proteinExistence type="predicted"/>
<name>A0A6A4WQX3_AMPAM</name>
<dbReference type="OrthoDB" id="6235964at2759"/>
<reference evidence="1 2" key="1">
    <citation type="submission" date="2019-07" db="EMBL/GenBank/DDBJ databases">
        <title>Draft genome assembly of a fouling barnacle, Amphibalanus amphitrite (Darwin, 1854): The first reference genome for Thecostraca.</title>
        <authorList>
            <person name="Kim W."/>
        </authorList>
    </citation>
    <scope>NUCLEOTIDE SEQUENCE [LARGE SCALE GENOMIC DNA]</scope>
    <source>
        <strain evidence="1">SNU_AA5</strain>
        <tissue evidence="1">Soma without cirri and trophi</tissue>
    </source>
</reference>
<dbReference type="AlphaFoldDB" id="A0A6A4WQX3"/>
<protein>
    <submittedName>
        <fullName evidence="1">Uncharacterized protein</fullName>
    </submittedName>
</protein>
<evidence type="ECO:0000313" key="1">
    <source>
        <dbReference type="EMBL" id="KAF0306174.1"/>
    </source>
</evidence>
<sequence length="123" mass="13343">MAGLLCGLPSIRRPKRNRTPLRRGDISLVVARDKVTMRRAPSRSNLAGSRANLAASRSNLAGSRANLAGSRTNLSRALSTSHRSLCGSRGSLASRRLSVINHTLPAGRVRRRSDKVSLEDLEF</sequence>
<dbReference type="Proteomes" id="UP000440578">
    <property type="component" value="Unassembled WGS sequence"/>
</dbReference>
<accession>A0A6A4WQX3</accession>
<organism evidence="1 2">
    <name type="scientific">Amphibalanus amphitrite</name>
    <name type="common">Striped barnacle</name>
    <name type="synonym">Balanus amphitrite</name>
    <dbReference type="NCBI Taxonomy" id="1232801"/>
    <lineage>
        <taxon>Eukaryota</taxon>
        <taxon>Metazoa</taxon>
        <taxon>Ecdysozoa</taxon>
        <taxon>Arthropoda</taxon>
        <taxon>Crustacea</taxon>
        <taxon>Multicrustacea</taxon>
        <taxon>Cirripedia</taxon>
        <taxon>Thoracica</taxon>
        <taxon>Thoracicalcarea</taxon>
        <taxon>Balanomorpha</taxon>
        <taxon>Balanoidea</taxon>
        <taxon>Balanidae</taxon>
        <taxon>Amphibalaninae</taxon>
        <taxon>Amphibalanus</taxon>
    </lineage>
</organism>
<dbReference type="EMBL" id="VIIS01000685">
    <property type="protein sequence ID" value="KAF0306174.1"/>
    <property type="molecule type" value="Genomic_DNA"/>
</dbReference>